<dbReference type="OrthoDB" id="2307726at2759"/>
<evidence type="ECO:0000313" key="2">
    <source>
        <dbReference type="EMBL" id="CAG8453575.1"/>
    </source>
</evidence>
<comment type="caution">
    <text evidence="2">The sequence shown here is derived from an EMBL/GenBank/DDBJ whole genome shotgun (WGS) entry which is preliminary data.</text>
</comment>
<name>A0A9N8VFH5_9GLOM</name>
<organism evidence="2 3">
    <name type="scientific">Paraglomus occultum</name>
    <dbReference type="NCBI Taxonomy" id="144539"/>
    <lineage>
        <taxon>Eukaryota</taxon>
        <taxon>Fungi</taxon>
        <taxon>Fungi incertae sedis</taxon>
        <taxon>Mucoromycota</taxon>
        <taxon>Glomeromycotina</taxon>
        <taxon>Glomeromycetes</taxon>
        <taxon>Paraglomerales</taxon>
        <taxon>Paraglomeraceae</taxon>
        <taxon>Paraglomus</taxon>
    </lineage>
</organism>
<proteinExistence type="predicted"/>
<keyword evidence="1" id="KW-0812">Transmembrane</keyword>
<evidence type="ECO:0000256" key="1">
    <source>
        <dbReference type="SAM" id="Phobius"/>
    </source>
</evidence>
<protein>
    <submittedName>
        <fullName evidence="2">1004_t:CDS:1</fullName>
    </submittedName>
</protein>
<dbReference type="AlphaFoldDB" id="A0A9N8VFH5"/>
<keyword evidence="1" id="KW-0472">Membrane</keyword>
<sequence>MLRTYLEEKANGMGTSTYYDASRFFNEMKDKTFTGPYDHIIKFSGATYFESKKISNTEVAVLVMVQKSTLALVMLIFYWLILGVVKSQSTSTLSLNTKVSTSWT</sequence>
<dbReference type="EMBL" id="CAJVPJ010000008">
    <property type="protein sequence ID" value="CAG8453575.1"/>
    <property type="molecule type" value="Genomic_DNA"/>
</dbReference>
<keyword evidence="1" id="KW-1133">Transmembrane helix</keyword>
<dbReference type="Proteomes" id="UP000789572">
    <property type="component" value="Unassembled WGS sequence"/>
</dbReference>
<gene>
    <name evidence="2" type="ORF">POCULU_LOCUS164</name>
</gene>
<keyword evidence="3" id="KW-1185">Reference proteome</keyword>
<accession>A0A9N8VFH5</accession>
<reference evidence="2" key="1">
    <citation type="submission" date="2021-06" db="EMBL/GenBank/DDBJ databases">
        <authorList>
            <person name="Kallberg Y."/>
            <person name="Tangrot J."/>
            <person name="Rosling A."/>
        </authorList>
    </citation>
    <scope>NUCLEOTIDE SEQUENCE</scope>
    <source>
        <strain evidence="2">IA702</strain>
    </source>
</reference>
<feature type="transmembrane region" description="Helical" evidence="1">
    <location>
        <begin position="59"/>
        <end position="81"/>
    </location>
</feature>
<evidence type="ECO:0000313" key="3">
    <source>
        <dbReference type="Proteomes" id="UP000789572"/>
    </source>
</evidence>